<accession>A0ABQ5ZWL7</accession>
<dbReference type="Proteomes" id="UP001156702">
    <property type="component" value="Unassembled WGS sequence"/>
</dbReference>
<name>A0ABQ5ZWL7_9HYPH</name>
<evidence type="ECO:0000313" key="2">
    <source>
        <dbReference type="Proteomes" id="UP001156702"/>
    </source>
</evidence>
<organism evidence="1 2">
    <name type="scientific">Shinella yambaruensis</name>
    <dbReference type="NCBI Taxonomy" id="415996"/>
    <lineage>
        <taxon>Bacteria</taxon>
        <taxon>Pseudomonadati</taxon>
        <taxon>Pseudomonadota</taxon>
        <taxon>Alphaproteobacteria</taxon>
        <taxon>Hyphomicrobiales</taxon>
        <taxon>Rhizobiaceae</taxon>
        <taxon>Shinella</taxon>
    </lineage>
</organism>
<proteinExistence type="predicted"/>
<evidence type="ECO:0000313" key="1">
    <source>
        <dbReference type="EMBL" id="GLR55074.1"/>
    </source>
</evidence>
<dbReference type="RefSeq" id="WP_244770494.1">
    <property type="nucleotide sequence ID" value="NZ_BSOP01000067.1"/>
</dbReference>
<gene>
    <name evidence="1" type="ORF">GCM10007923_62950</name>
</gene>
<protein>
    <submittedName>
        <fullName evidence="1">Uncharacterized protein</fullName>
    </submittedName>
</protein>
<keyword evidence="2" id="KW-1185">Reference proteome</keyword>
<reference evidence="2" key="1">
    <citation type="journal article" date="2019" name="Int. J. Syst. Evol. Microbiol.">
        <title>The Global Catalogue of Microorganisms (GCM) 10K type strain sequencing project: providing services to taxonomists for standard genome sequencing and annotation.</title>
        <authorList>
            <consortium name="The Broad Institute Genomics Platform"/>
            <consortium name="The Broad Institute Genome Sequencing Center for Infectious Disease"/>
            <person name="Wu L."/>
            <person name="Ma J."/>
        </authorList>
    </citation>
    <scope>NUCLEOTIDE SEQUENCE [LARGE SCALE GENOMIC DNA]</scope>
    <source>
        <strain evidence="2">NBRC 102122</strain>
    </source>
</reference>
<sequence length="146" mass="15924">MGVDHAGHQCAPAAIDHLHIGNGIRDRDQRLDAIAFDKHVPPLQERTALSIENIDVLQPYGPCGRLRESGAHRTKRRGCKAGRDALQDGTARQAFVYAREKLPGLLAMTGACTTMDKVAILVSETKRQDIPSHLPGMRPVKCLPTS</sequence>
<dbReference type="EMBL" id="BSOP01000067">
    <property type="protein sequence ID" value="GLR55074.1"/>
    <property type="molecule type" value="Genomic_DNA"/>
</dbReference>
<comment type="caution">
    <text evidence="1">The sequence shown here is derived from an EMBL/GenBank/DDBJ whole genome shotgun (WGS) entry which is preliminary data.</text>
</comment>